<comment type="caution">
    <text evidence="1">The sequence shown here is derived from an EMBL/GenBank/DDBJ whole genome shotgun (WGS) entry which is preliminary data.</text>
</comment>
<evidence type="ECO:0000313" key="1">
    <source>
        <dbReference type="EMBL" id="PKR59708.1"/>
    </source>
</evidence>
<dbReference type="Proteomes" id="UP000233332">
    <property type="component" value="Unassembled WGS sequence"/>
</dbReference>
<organism evidence="1 2">
    <name type="scientific">Thalassospira lohafexi</name>
    <dbReference type="NCBI Taxonomy" id="744227"/>
    <lineage>
        <taxon>Bacteria</taxon>
        <taxon>Pseudomonadati</taxon>
        <taxon>Pseudomonadota</taxon>
        <taxon>Alphaproteobacteria</taxon>
        <taxon>Rhodospirillales</taxon>
        <taxon>Thalassospiraceae</taxon>
        <taxon>Thalassospira</taxon>
    </lineage>
</organism>
<proteinExistence type="predicted"/>
<sequence>MKVTSFGQFWRLDEIDWSPGKGYRNSFRFLGRVGANRGKIRICDFRNQQGIYILFDNYGPTYVGLTRQQGLGKRLKDHLSDHLANKWDRFSWYGFRPIGCPDPSTGILTLDEPVDSLSDDTYTTIGDLEALLIRAIGPRRNSAYPSFQDAEEWTQIWDYEKGDYLKKLMG</sequence>
<name>A0A2N3LAA8_9PROT</name>
<gene>
    <name evidence="1" type="ORF">COO92_06735</name>
</gene>
<dbReference type="AlphaFoldDB" id="A0A2N3LAA8"/>
<reference evidence="1 2" key="1">
    <citation type="submission" date="2017-09" db="EMBL/GenBank/DDBJ databases">
        <title>Biodiversity and function of Thalassospira species in the particle-attached aromatic-hydrocarbon-degrading consortia from the surface seawater of the China South Sea.</title>
        <authorList>
            <person name="Dong C."/>
            <person name="Lai Q."/>
            <person name="Shao Z."/>
        </authorList>
    </citation>
    <scope>NUCLEOTIDE SEQUENCE [LARGE SCALE GENOMIC DNA]</scope>
    <source>
        <strain evidence="1 2">139Z-12</strain>
    </source>
</reference>
<keyword evidence="2" id="KW-1185">Reference proteome</keyword>
<dbReference type="EMBL" id="NXGX01000002">
    <property type="protein sequence ID" value="PKR59708.1"/>
    <property type="molecule type" value="Genomic_DNA"/>
</dbReference>
<dbReference type="RefSeq" id="WP_101300816.1">
    <property type="nucleotide sequence ID" value="NZ_NXGX01000002.1"/>
</dbReference>
<protein>
    <recommendedName>
        <fullName evidence="3">GIY-YIG domain-containing protein</fullName>
    </recommendedName>
</protein>
<evidence type="ECO:0000313" key="2">
    <source>
        <dbReference type="Proteomes" id="UP000233332"/>
    </source>
</evidence>
<accession>A0A2N3LAA8</accession>
<evidence type="ECO:0008006" key="3">
    <source>
        <dbReference type="Google" id="ProtNLM"/>
    </source>
</evidence>